<evidence type="ECO:0000313" key="3">
    <source>
        <dbReference type="EMBL" id="CAI5437907.1"/>
    </source>
</evidence>
<comment type="caution">
    <text evidence="3">The sequence shown here is derived from an EMBL/GenBank/DDBJ whole genome shotgun (WGS) entry which is preliminary data.</text>
</comment>
<evidence type="ECO:0000256" key="2">
    <source>
        <dbReference type="SAM" id="MobiDB-lite"/>
    </source>
</evidence>
<feature type="coiled-coil region" evidence="1">
    <location>
        <begin position="187"/>
        <end position="221"/>
    </location>
</feature>
<sequence>MTLISVCFDSRRKKNILRRYSELAIDFENGKTKIRDLEKKNKQLTEGLPDEVVKMIPDVMAAAQKFADGTVTPSDKVGFLWSLAGMLMPNLMNLKDQKEIEDTTGLTAEKEALEKLEKSEYKIKALQEELSNVVEESNRLRSMIREDRTGEKEQELEHLKKELMAATTLARNLFGEAMSDKPGQDPTTTLQMRILQLEQAIQEMKEELSAKQDTIEKLQFTIENKDEKNLEILTELNRFKDQIFGSSRDEITRLETQIKFRNEQISELQQHCTLLQVELGQYADNTYKRVEEVRKGPRPKKSEGPTTGPRIVKVIEEPEVESEAEVEIEIKSEEKKMEVPKELRQAMLISNLYYEMMELLEELSIKDNQLAELHNNWKLTQKSNLELKSQLEMAYEEVKNAKKERIKVEESIEKEMNYTEGIELQRLVESINIDGTEMERRLGEVTRKLITEKMERIRLTRNANNLKSRISRLEWAGRKLRESMRDGETQTARQIVHLRGELDLAICEIGKLQNRILKSVGVEEYDEVMRKYKRLLKQQVGVESSDTSIPRPDISILTKSVQESEAEAREDMLKKMLDIVTGQSEFWNREADILQAENNELKQFLEDLENENDSKSVLSSIERRLLDTIRDLRDKETQTAREKKRQRTLENERVRDFEKLKMERVTLLNVINVLQRENKIIRNQSMGSVSLQQLEILRNKIIETHENEMVCNNMKNEIENLKESTNNEYLMAKSLRNVLESENNQELSENTIRQLQHAFFNGAQQAAKCRILEKSIHLKERKMTELNEELEELKKWNMELLVAVENFRLQDFSKEIDNLKQQKDNQSEILLPPIIEQEKESDYESEESSSSRENSSRVIVRTIVQDNLEQFEYRIKELRDSAQIALQGYKDQIEMKNQAIERYKRLLAEKIDEEAQIEIVEKIEIRKVEVDNPKLLEKLEKAEKVLEKMRNERKEHVEIEKEFDEIGCQTELETSENLTEKHHEEIEEEAEEPPENNEKETFRLENFQLRAEIRDLKGRLRQLSKNNKELLITCEKIKEDAMEELTNFRRNNENSDERRISAMRIEIERHKSTIIQLRQSNDTLKTEITRLRPISESHARKSAESATEWEKRKKQEEIIGNLRNRLKSLETSEKQFLDRIEKREKIIETLKRDQNTRNQEIEKLSKKLKETDVTTIKNQLNSTWQKRITELEAKYQKREDEIQRKIVVPKKVVKSTVCSGTQTTTVPTLKEHIRKVDHSKISVKNAKVQVNLEISKNQEDVRNILRVTENRFVESQEKLLEMEKDYLNLNEKFERLKLRSGREEKPTGAVLVLSDKLQAKDREIAQLKNQIAHLQRTVQLPI</sequence>
<dbReference type="EMBL" id="CANHGI010000001">
    <property type="protein sequence ID" value="CAI5437907.1"/>
    <property type="molecule type" value="Genomic_DNA"/>
</dbReference>
<gene>
    <name evidence="3" type="ORF">CAMP_LOCUS544</name>
</gene>
<reference evidence="3" key="1">
    <citation type="submission" date="2022-11" db="EMBL/GenBank/DDBJ databases">
        <authorList>
            <person name="Kikuchi T."/>
        </authorList>
    </citation>
    <scope>NUCLEOTIDE SEQUENCE</scope>
    <source>
        <strain evidence="3">PS1010</strain>
    </source>
</reference>
<name>A0A9P1I482_9PELO</name>
<feature type="coiled-coil region" evidence="1">
    <location>
        <begin position="769"/>
        <end position="829"/>
    </location>
</feature>
<keyword evidence="1" id="KW-0175">Coiled coil</keyword>
<feature type="coiled-coil region" evidence="1">
    <location>
        <begin position="109"/>
        <end position="143"/>
    </location>
</feature>
<feature type="coiled-coil region" evidence="1">
    <location>
        <begin position="1112"/>
        <end position="1201"/>
    </location>
</feature>
<dbReference type="OrthoDB" id="5864070at2759"/>
<evidence type="ECO:0000256" key="1">
    <source>
        <dbReference type="SAM" id="Coils"/>
    </source>
</evidence>
<dbReference type="Proteomes" id="UP001152747">
    <property type="component" value="Unassembled WGS sequence"/>
</dbReference>
<proteinExistence type="predicted"/>
<accession>A0A9P1I482</accession>
<protein>
    <submittedName>
        <fullName evidence="3">Uncharacterized protein</fullName>
    </submittedName>
</protein>
<feature type="coiled-coil region" evidence="1">
    <location>
        <begin position="1265"/>
        <end position="1337"/>
    </location>
</feature>
<evidence type="ECO:0000313" key="4">
    <source>
        <dbReference type="Proteomes" id="UP001152747"/>
    </source>
</evidence>
<feature type="coiled-coil region" evidence="1">
    <location>
        <begin position="356"/>
        <end position="411"/>
    </location>
</feature>
<organism evidence="3 4">
    <name type="scientific">Caenorhabditis angaria</name>
    <dbReference type="NCBI Taxonomy" id="860376"/>
    <lineage>
        <taxon>Eukaryota</taxon>
        <taxon>Metazoa</taxon>
        <taxon>Ecdysozoa</taxon>
        <taxon>Nematoda</taxon>
        <taxon>Chromadorea</taxon>
        <taxon>Rhabditida</taxon>
        <taxon>Rhabditina</taxon>
        <taxon>Rhabditomorpha</taxon>
        <taxon>Rhabditoidea</taxon>
        <taxon>Rhabditidae</taxon>
        <taxon>Peloderinae</taxon>
        <taxon>Caenorhabditis</taxon>
    </lineage>
</organism>
<feature type="compositionally biased region" description="Acidic residues" evidence="2">
    <location>
        <begin position="986"/>
        <end position="995"/>
    </location>
</feature>
<feature type="coiled-coil region" evidence="1">
    <location>
        <begin position="591"/>
        <end position="652"/>
    </location>
</feature>
<keyword evidence="4" id="KW-1185">Reference proteome</keyword>
<feature type="region of interest" description="Disordered" evidence="2">
    <location>
        <begin position="973"/>
        <end position="998"/>
    </location>
</feature>